<dbReference type="EMBL" id="JAAARO010000008">
    <property type="protein sequence ID" value="KAF5743495.1"/>
    <property type="molecule type" value="Genomic_DNA"/>
</dbReference>
<dbReference type="InterPro" id="IPR036576">
    <property type="entry name" value="WRKY_dom_sf"/>
</dbReference>
<dbReference type="Pfam" id="PF03106">
    <property type="entry name" value="WRKY"/>
    <property type="match status" value="1"/>
</dbReference>
<dbReference type="GO" id="GO:0005634">
    <property type="term" value="C:nucleus"/>
    <property type="evidence" value="ECO:0007669"/>
    <property type="project" value="UniProtKB-SubCell"/>
</dbReference>
<keyword evidence="2" id="KW-0805">Transcription regulation</keyword>
<feature type="region of interest" description="Disordered" evidence="7">
    <location>
        <begin position="211"/>
        <end position="259"/>
    </location>
</feature>
<evidence type="ECO:0000256" key="3">
    <source>
        <dbReference type="ARBA" id="ARBA00023125"/>
    </source>
</evidence>
<evidence type="ECO:0000256" key="4">
    <source>
        <dbReference type="ARBA" id="ARBA00023163"/>
    </source>
</evidence>
<gene>
    <name evidence="9" type="ORF">HS088_TW08G00079</name>
</gene>
<keyword evidence="10" id="KW-1185">Reference proteome</keyword>
<name>A0A7J7DAU6_TRIWF</name>
<dbReference type="PANTHER" id="PTHR32096:SF80">
    <property type="entry name" value="WRKY TRANSCRIPTION FACTOR 27-RELATED"/>
    <property type="match status" value="1"/>
</dbReference>
<keyword evidence="5" id="KW-0539">Nucleus</keyword>
<evidence type="ECO:0000256" key="5">
    <source>
        <dbReference type="ARBA" id="ARBA00023242"/>
    </source>
</evidence>
<dbReference type="PROSITE" id="PS50811">
    <property type="entry name" value="WRKY"/>
    <property type="match status" value="1"/>
</dbReference>
<dbReference type="FunFam" id="2.20.25.80:FF:000007">
    <property type="entry name" value="WRKY transcription factor 22"/>
    <property type="match status" value="1"/>
</dbReference>
<organism evidence="9 10">
    <name type="scientific">Tripterygium wilfordii</name>
    <name type="common">Thunder God vine</name>
    <dbReference type="NCBI Taxonomy" id="458696"/>
    <lineage>
        <taxon>Eukaryota</taxon>
        <taxon>Viridiplantae</taxon>
        <taxon>Streptophyta</taxon>
        <taxon>Embryophyta</taxon>
        <taxon>Tracheophyta</taxon>
        <taxon>Spermatophyta</taxon>
        <taxon>Magnoliopsida</taxon>
        <taxon>eudicotyledons</taxon>
        <taxon>Gunneridae</taxon>
        <taxon>Pentapetalae</taxon>
        <taxon>rosids</taxon>
        <taxon>fabids</taxon>
        <taxon>Celastrales</taxon>
        <taxon>Celastraceae</taxon>
        <taxon>Tripterygium</taxon>
    </lineage>
</organism>
<proteinExistence type="inferred from homology"/>
<feature type="region of interest" description="Disordered" evidence="7">
    <location>
        <begin position="112"/>
        <end position="150"/>
    </location>
</feature>
<feature type="compositionally biased region" description="Basic residues" evidence="7">
    <location>
        <begin position="134"/>
        <end position="144"/>
    </location>
</feature>
<dbReference type="Proteomes" id="UP000593562">
    <property type="component" value="Unassembled WGS sequence"/>
</dbReference>
<feature type="compositionally biased region" description="Polar residues" evidence="7">
    <location>
        <begin position="234"/>
        <end position="247"/>
    </location>
</feature>
<dbReference type="SUPFAM" id="SSF118290">
    <property type="entry name" value="WRKY DNA-binding domain"/>
    <property type="match status" value="1"/>
</dbReference>
<comment type="subcellular location">
    <subcellularLocation>
        <location evidence="1">Nucleus</location>
    </subcellularLocation>
</comment>
<dbReference type="GO" id="GO:0000976">
    <property type="term" value="F:transcription cis-regulatory region binding"/>
    <property type="evidence" value="ECO:0007669"/>
    <property type="project" value="TreeGrafter"/>
</dbReference>
<evidence type="ECO:0000313" key="9">
    <source>
        <dbReference type="EMBL" id="KAF5743495.1"/>
    </source>
</evidence>
<keyword evidence="4" id="KW-0804">Transcription</keyword>
<evidence type="ECO:0000313" key="10">
    <source>
        <dbReference type="Proteomes" id="UP000593562"/>
    </source>
</evidence>
<comment type="similarity">
    <text evidence="6">Belongs to the WRKY group II-e family.</text>
</comment>
<sequence length="312" mass="34912">MVDCLIRMADWDLSAVVRSCNSTTQNGLNQDPLAFLASLPYELENELQFSFPNLVDSTSNFDFDELQDSYMPFLLPQPRTSSIFNGIQHQTPLQQPTNNKKPTNSAFVFGESSYSQQQRRPKNPERSPALARSRPSRPRKRKNEQKREVCHVTAEKLPSDLWAWRKYGQKPIKGSPYPRSYYRCSSSKGCSARKQVERSNRDPNMFILTYTGDHTHPRPTHRNLLAGGTRNKVRNTGSKNDTAQASTAADRKSEEVEEHEFEGCDEALIPNLAINDDLFAELRGLGCARAVDENFPPWSPGSSAATAGAGGG</sequence>
<evidence type="ECO:0000256" key="2">
    <source>
        <dbReference type="ARBA" id="ARBA00023015"/>
    </source>
</evidence>
<dbReference type="PANTHER" id="PTHR32096">
    <property type="entry name" value="WRKY TRANSCRIPTION FACTOR 30-RELATED-RELATED"/>
    <property type="match status" value="1"/>
</dbReference>
<evidence type="ECO:0000256" key="6">
    <source>
        <dbReference type="ARBA" id="ARBA00060761"/>
    </source>
</evidence>
<evidence type="ECO:0000256" key="7">
    <source>
        <dbReference type="SAM" id="MobiDB-lite"/>
    </source>
</evidence>
<comment type="caution">
    <text evidence="9">The sequence shown here is derived from an EMBL/GenBank/DDBJ whole genome shotgun (WGS) entry which is preliminary data.</text>
</comment>
<evidence type="ECO:0000259" key="8">
    <source>
        <dbReference type="PROSITE" id="PS50811"/>
    </source>
</evidence>
<dbReference type="InParanoid" id="A0A7J7DAU6"/>
<feature type="domain" description="WRKY" evidence="8">
    <location>
        <begin position="153"/>
        <end position="219"/>
    </location>
</feature>
<dbReference type="AlphaFoldDB" id="A0A7J7DAU6"/>
<dbReference type="InterPro" id="IPR003657">
    <property type="entry name" value="WRKY_dom"/>
</dbReference>
<dbReference type="InterPro" id="IPR044810">
    <property type="entry name" value="WRKY_plant"/>
</dbReference>
<dbReference type="Gene3D" id="2.20.25.80">
    <property type="entry name" value="WRKY domain"/>
    <property type="match status" value="1"/>
</dbReference>
<accession>A0A7J7DAU6</accession>
<reference evidence="9 10" key="1">
    <citation type="journal article" date="2020" name="Nat. Commun.">
        <title>Genome of Tripterygium wilfordii and identification of cytochrome P450 involved in triptolide biosynthesis.</title>
        <authorList>
            <person name="Tu L."/>
            <person name="Su P."/>
            <person name="Zhang Z."/>
            <person name="Gao L."/>
            <person name="Wang J."/>
            <person name="Hu T."/>
            <person name="Zhou J."/>
            <person name="Zhang Y."/>
            <person name="Zhao Y."/>
            <person name="Liu Y."/>
            <person name="Song Y."/>
            <person name="Tong Y."/>
            <person name="Lu Y."/>
            <person name="Yang J."/>
            <person name="Xu C."/>
            <person name="Jia M."/>
            <person name="Peters R.J."/>
            <person name="Huang L."/>
            <person name="Gao W."/>
        </authorList>
    </citation>
    <scope>NUCLEOTIDE SEQUENCE [LARGE SCALE GENOMIC DNA]</scope>
    <source>
        <strain evidence="10">cv. XIE 37</strain>
        <tissue evidence="9">Leaf</tissue>
    </source>
</reference>
<dbReference type="GO" id="GO:0003700">
    <property type="term" value="F:DNA-binding transcription factor activity"/>
    <property type="evidence" value="ECO:0007669"/>
    <property type="project" value="InterPro"/>
</dbReference>
<protein>
    <submittedName>
        <fullName evidence="9">WRKY transcription factor 27</fullName>
    </submittedName>
</protein>
<evidence type="ECO:0000256" key="1">
    <source>
        <dbReference type="ARBA" id="ARBA00004123"/>
    </source>
</evidence>
<dbReference type="SMART" id="SM00774">
    <property type="entry name" value="WRKY"/>
    <property type="match status" value="1"/>
</dbReference>
<keyword evidence="3" id="KW-0238">DNA-binding</keyword>